<dbReference type="VEuPathDB" id="TriTrypDB:TvY486_0802490"/>
<dbReference type="InterPro" id="IPR051884">
    <property type="entry name" value="Bis(5'-adenosyl)-TPase_reg"/>
</dbReference>
<gene>
    <name evidence="4" type="ORF">TVY486_0802490</name>
</gene>
<dbReference type="GO" id="GO:0047710">
    <property type="term" value="F:bis(5'-adenosyl)-triphosphatase activity"/>
    <property type="evidence" value="ECO:0007669"/>
    <property type="project" value="UniProtKB-EC"/>
</dbReference>
<evidence type="ECO:0000256" key="1">
    <source>
        <dbReference type="PROSITE-ProRule" id="PRU00464"/>
    </source>
</evidence>
<sequence length="416" mass="46169">MRCAQLPPKLSITGGLRGHWVVAVSNNCEGFKKFCASVSESTQKNNSSVSPGYRARFRVDHLLPADWTALLRQCVRLVRQKSQGSHFNIFCPGDLYPIEPDAGSSTARTEHKLEVHNVSVVHVVERTRDDFVPNNLIYHEIQKRYSLPSHPFTAVSPIGVGLCNTLQEFSFLLRQLQELREDAETIVDNEDVVEDALAVLHAAVQASVENQRVFATNASSIGENMPSEASSEEIFTFFPHRVVVRDCIPYHSRYFVVMVNHKPIVPGHLMIVPIRCVGTIGALTTEELEDFGHVIHATINALRRFRAASSCLSYDCSDVGSGEFGSGKRSDGASSALSHDHIKDCGFSIAIQMGELAGQTVPHLHVHVIPFDADGRIAGEPEDEEVQRRRSPRTRAQMREETELLKVHFTALQGQV</sequence>
<dbReference type="InterPro" id="IPR036265">
    <property type="entry name" value="HIT-like_sf"/>
</dbReference>
<dbReference type="PROSITE" id="PS51084">
    <property type="entry name" value="HIT_2"/>
    <property type="match status" value="1"/>
</dbReference>
<dbReference type="InterPro" id="IPR011146">
    <property type="entry name" value="HIT-like"/>
</dbReference>
<dbReference type="EC" id="3.6.1.29" evidence="4"/>
<feature type="domain" description="HIT" evidence="3">
    <location>
        <begin position="234"/>
        <end position="379"/>
    </location>
</feature>
<evidence type="ECO:0000313" key="4">
    <source>
        <dbReference type="EMBL" id="CCC49640.1"/>
    </source>
</evidence>
<dbReference type="OMA" id="FMHVVER"/>
<dbReference type="Gene3D" id="3.30.428.10">
    <property type="entry name" value="HIT-like"/>
    <property type="match status" value="1"/>
</dbReference>
<dbReference type="PANTHER" id="PTHR46243:SF1">
    <property type="entry name" value="BIS(5'-ADENOSYL)-TRIPHOSPHATASE"/>
    <property type="match status" value="1"/>
</dbReference>
<keyword evidence="4" id="KW-0378">Hydrolase</keyword>
<protein>
    <submittedName>
        <fullName evidence="4">Putative Bis(5'-adenosyl)-triphosphatase</fullName>
        <ecNumber evidence="4">3.6.1.29</ecNumber>
    </submittedName>
</protein>
<reference evidence="4" key="1">
    <citation type="journal article" date="2012" name="Proc. Natl. Acad. Sci. U.S.A.">
        <title>Antigenic diversity is generated by distinct evolutionary mechanisms in African trypanosome species.</title>
        <authorList>
            <person name="Jackson A.P."/>
            <person name="Berry A."/>
            <person name="Aslett M."/>
            <person name="Allison H.C."/>
            <person name="Burton P."/>
            <person name="Vavrova-Anderson J."/>
            <person name="Brown R."/>
            <person name="Browne H."/>
            <person name="Corton N."/>
            <person name="Hauser H."/>
            <person name="Gamble J."/>
            <person name="Gilderthorp R."/>
            <person name="Marcello L."/>
            <person name="McQuillan J."/>
            <person name="Otto T.D."/>
            <person name="Quail M.A."/>
            <person name="Sanders M.J."/>
            <person name="van Tonder A."/>
            <person name="Ginger M.L."/>
            <person name="Field M.C."/>
            <person name="Barry J.D."/>
            <person name="Hertz-Fowler C."/>
            <person name="Berriman M."/>
        </authorList>
    </citation>
    <scope>NUCLEOTIDE SEQUENCE</scope>
    <source>
        <strain evidence="4">Y486</strain>
    </source>
</reference>
<dbReference type="InterPro" id="IPR019808">
    <property type="entry name" value="Histidine_triad_CS"/>
</dbReference>
<evidence type="ECO:0000256" key="2">
    <source>
        <dbReference type="SAM" id="MobiDB-lite"/>
    </source>
</evidence>
<name>G0U0P1_TRYVY</name>
<evidence type="ECO:0000259" key="3">
    <source>
        <dbReference type="PROSITE" id="PS51084"/>
    </source>
</evidence>
<accession>G0U0P1</accession>
<dbReference type="EMBL" id="HE573024">
    <property type="protein sequence ID" value="CCC49640.1"/>
    <property type="molecule type" value="Genomic_DNA"/>
</dbReference>
<dbReference type="PANTHER" id="PTHR46243">
    <property type="entry name" value="BIS(5'-ADENOSYL)-TRIPHOSPHATASE"/>
    <property type="match status" value="1"/>
</dbReference>
<feature type="short sequence motif" description="Histidine triad motif" evidence="1">
    <location>
        <begin position="363"/>
        <end position="367"/>
    </location>
</feature>
<dbReference type="SUPFAM" id="SSF54197">
    <property type="entry name" value="HIT-like"/>
    <property type="match status" value="1"/>
</dbReference>
<feature type="region of interest" description="Disordered" evidence="2">
    <location>
        <begin position="376"/>
        <end position="398"/>
    </location>
</feature>
<dbReference type="PROSITE" id="PS00892">
    <property type="entry name" value="HIT_1"/>
    <property type="match status" value="1"/>
</dbReference>
<dbReference type="Pfam" id="PF01230">
    <property type="entry name" value="HIT"/>
    <property type="match status" value="1"/>
</dbReference>
<dbReference type="AlphaFoldDB" id="G0U0P1"/>
<proteinExistence type="predicted"/>
<organism evidence="4">
    <name type="scientific">Trypanosoma vivax (strain Y486)</name>
    <dbReference type="NCBI Taxonomy" id="1055687"/>
    <lineage>
        <taxon>Eukaryota</taxon>
        <taxon>Discoba</taxon>
        <taxon>Euglenozoa</taxon>
        <taxon>Kinetoplastea</taxon>
        <taxon>Metakinetoplastina</taxon>
        <taxon>Trypanosomatida</taxon>
        <taxon>Trypanosomatidae</taxon>
        <taxon>Trypanosoma</taxon>
        <taxon>Duttonella</taxon>
    </lineage>
</organism>